<proteinExistence type="predicted"/>
<name>A0A8J3IXP1_9CHLR</name>
<dbReference type="AlphaFoldDB" id="A0A8J3IXP1"/>
<keyword evidence="1" id="KW-1133">Transmembrane helix</keyword>
<evidence type="ECO:0000313" key="3">
    <source>
        <dbReference type="Proteomes" id="UP000597444"/>
    </source>
</evidence>
<organism evidence="2 3">
    <name type="scientific">Reticulibacter mediterranei</name>
    <dbReference type="NCBI Taxonomy" id="2778369"/>
    <lineage>
        <taxon>Bacteria</taxon>
        <taxon>Bacillati</taxon>
        <taxon>Chloroflexota</taxon>
        <taxon>Ktedonobacteria</taxon>
        <taxon>Ktedonobacterales</taxon>
        <taxon>Reticulibacteraceae</taxon>
        <taxon>Reticulibacter</taxon>
    </lineage>
</organism>
<evidence type="ECO:0000256" key="1">
    <source>
        <dbReference type="SAM" id="Phobius"/>
    </source>
</evidence>
<feature type="transmembrane region" description="Helical" evidence="1">
    <location>
        <begin position="12"/>
        <end position="31"/>
    </location>
</feature>
<keyword evidence="1" id="KW-0472">Membrane</keyword>
<dbReference type="EMBL" id="BNJK01000001">
    <property type="protein sequence ID" value="GHO97161.1"/>
    <property type="molecule type" value="Genomic_DNA"/>
</dbReference>
<comment type="caution">
    <text evidence="2">The sequence shown here is derived from an EMBL/GenBank/DDBJ whole genome shotgun (WGS) entry which is preliminary data.</text>
</comment>
<accession>A0A8J3IXP1</accession>
<reference evidence="2" key="1">
    <citation type="submission" date="2020-10" db="EMBL/GenBank/DDBJ databases">
        <title>Taxonomic study of unclassified bacteria belonging to the class Ktedonobacteria.</title>
        <authorList>
            <person name="Yabe S."/>
            <person name="Wang C.M."/>
            <person name="Zheng Y."/>
            <person name="Sakai Y."/>
            <person name="Cavaletti L."/>
            <person name="Monciardini P."/>
            <person name="Donadio S."/>
        </authorList>
    </citation>
    <scope>NUCLEOTIDE SEQUENCE</scope>
    <source>
        <strain evidence="2">ID150040</strain>
    </source>
</reference>
<gene>
    <name evidence="2" type="ORF">KSF_072090</name>
</gene>
<evidence type="ECO:0000313" key="2">
    <source>
        <dbReference type="EMBL" id="GHO97161.1"/>
    </source>
</evidence>
<keyword evidence="1" id="KW-0812">Transmembrane</keyword>
<dbReference type="Proteomes" id="UP000597444">
    <property type="component" value="Unassembled WGS sequence"/>
</dbReference>
<keyword evidence="3" id="KW-1185">Reference proteome</keyword>
<sequence>MPHTSPQRCPNQISGLLFVTLTAACAVYYDLDSLYRSCDTLARSQITTYKLDPVSGLVLAPAEYAYAVACGL</sequence>
<protein>
    <submittedName>
        <fullName evidence="2">Uncharacterized protein</fullName>
    </submittedName>
</protein>